<dbReference type="Pfam" id="PF01625">
    <property type="entry name" value="PMSR"/>
    <property type="match status" value="1"/>
</dbReference>
<gene>
    <name evidence="4 6" type="primary">msrA</name>
    <name evidence="6" type="ORF">CP978_21295</name>
</gene>
<dbReference type="SUPFAM" id="SSF55068">
    <property type="entry name" value="Peptide methionine sulfoxide reductase"/>
    <property type="match status" value="1"/>
</dbReference>
<evidence type="ECO:0000256" key="4">
    <source>
        <dbReference type="HAMAP-Rule" id="MF_01401"/>
    </source>
</evidence>
<accession>A0A5P2W8W9</accession>
<feature type="active site" evidence="4">
    <location>
        <position position="81"/>
    </location>
</feature>
<dbReference type="HAMAP" id="MF_01401">
    <property type="entry name" value="MsrA"/>
    <property type="match status" value="1"/>
</dbReference>
<feature type="domain" description="Peptide methionine sulphoxide reductase MsrA" evidence="5">
    <location>
        <begin position="77"/>
        <end position="229"/>
    </location>
</feature>
<evidence type="ECO:0000259" key="5">
    <source>
        <dbReference type="Pfam" id="PF01625"/>
    </source>
</evidence>
<comment type="catalytic activity">
    <reaction evidence="2 4">
        <text>L-methionyl-[protein] + [thioredoxin]-disulfide + H2O = L-methionyl-(S)-S-oxide-[protein] + [thioredoxin]-dithiol</text>
        <dbReference type="Rhea" id="RHEA:14217"/>
        <dbReference type="Rhea" id="RHEA-COMP:10698"/>
        <dbReference type="Rhea" id="RHEA-COMP:10700"/>
        <dbReference type="Rhea" id="RHEA-COMP:12313"/>
        <dbReference type="Rhea" id="RHEA-COMP:12315"/>
        <dbReference type="ChEBI" id="CHEBI:15377"/>
        <dbReference type="ChEBI" id="CHEBI:16044"/>
        <dbReference type="ChEBI" id="CHEBI:29950"/>
        <dbReference type="ChEBI" id="CHEBI:44120"/>
        <dbReference type="ChEBI" id="CHEBI:50058"/>
        <dbReference type="EC" id="1.8.4.11"/>
    </reaction>
</comment>
<proteinExistence type="inferred from homology"/>
<evidence type="ECO:0000313" key="6">
    <source>
        <dbReference type="EMBL" id="QEV40746.1"/>
    </source>
</evidence>
<evidence type="ECO:0000256" key="2">
    <source>
        <dbReference type="ARBA" id="ARBA00047806"/>
    </source>
</evidence>
<sequence length="245" mass="26532">MAIDAVRWQGHEAVRGRGGETEGVVVLFARSRTVRMPTREEAPAGRPAPAYEVPAAHALLGTPLQGPYPEGHEVGDFALGCFWGAERRFWEVPGVWTTLTGFQGGFTPHPVDDEVRTGRTGHAETVRVVFDPGMVSYGELLRVFWEGHDPTQGFRQGNDLGTHVRSVVFTHSAAQHAAAERTRARYQEALTPFGYGAITTDILPAGEHPFYPASALHQQYLYRNPSGYCGLGGTGISLGAPPGPQ</sequence>
<dbReference type="PANTHER" id="PTHR42799:SF2">
    <property type="entry name" value="MITOCHONDRIAL PEPTIDE METHIONINE SULFOXIDE REDUCTASE"/>
    <property type="match status" value="1"/>
</dbReference>
<dbReference type="OrthoDB" id="4174719at2"/>
<keyword evidence="1 4" id="KW-0560">Oxidoreductase</keyword>
<organism evidence="6 7">
    <name type="scientific">Streptomyces nodosus</name>
    <dbReference type="NCBI Taxonomy" id="40318"/>
    <lineage>
        <taxon>Bacteria</taxon>
        <taxon>Bacillati</taxon>
        <taxon>Actinomycetota</taxon>
        <taxon>Actinomycetes</taxon>
        <taxon>Kitasatosporales</taxon>
        <taxon>Streptomycetaceae</taxon>
        <taxon>Streptomyces</taxon>
    </lineage>
</organism>
<evidence type="ECO:0000313" key="7">
    <source>
        <dbReference type="Proteomes" id="UP000325763"/>
    </source>
</evidence>
<dbReference type="KEGG" id="snq:CP978_21295"/>
<dbReference type="InterPro" id="IPR036509">
    <property type="entry name" value="Met_Sox_Rdtase_MsrA_sf"/>
</dbReference>
<name>A0A5P2W8W9_9ACTN</name>
<dbReference type="Proteomes" id="UP000325763">
    <property type="component" value="Chromosome"/>
</dbReference>
<evidence type="ECO:0000256" key="1">
    <source>
        <dbReference type="ARBA" id="ARBA00023002"/>
    </source>
</evidence>
<dbReference type="NCBIfam" id="TIGR00401">
    <property type="entry name" value="msrA"/>
    <property type="match status" value="1"/>
</dbReference>
<comment type="catalytic activity">
    <reaction evidence="3 4">
        <text>[thioredoxin]-disulfide + L-methionine + H2O = L-methionine (S)-S-oxide + [thioredoxin]-dithiol</text>
        <dbReference type="Rhea" id="RHEA:19993"/>
        <dbReference type="Rhea" id="RHEA-COMP:10698"/>
        <dbReference type="Rhea" id="RHEA-COMP:10700"/>
        <dbReference type="ChEBI" id="CHEBI:15377"/>
        <dbReference type="ChEBI" id="CHEBI:29950"/>
        <dbReference type="ChEBI" id="CHEBI:50058"/>
        <dbReference type="ChEBI" id="CHEBI:57844"/>
        <dbReference type="ChEBI" id="CHEBI:58772"/>
        <dbReference type="EC" id="1.8.4.11"/>
    </reaction>
</comment>
<dbReference type="GO" id="GO:0005737">
    <property type="term" value="C:cytoplasm"/>
    <property type="evidence" value="ECO:0007669"/>
    <property type="project" value="TreeGrafter"/>
</dbReference>
<dbReference type="AlphaFoldDB" id="A0A5P2W8W9"/>
<reference evidence="6 7" key="1">
    <citation type="submission" date="2017-09" db="EMBL/GenBank/DDBJ databases">
        <title>Streptomyces genome completion.</title>
        <authorList>
            <person name="Lee N."/>
            <person name="Cho B.-K."/>
        </authorList>
    </citation>
    <scope>NUCLEOTIDE SEQUENCE [LARGE SCALE GENOMIC DNA]</scope>
    <source>
        <strain evidence="6 7">ATCC 14899</strain>
    </source>
</reference>
<dbReference type="GO" id="GO:0034599">
    <property type="term" value="P:cellular response to oxidative stress"/>
    <property type="evidence" value="ECO:0007669"/>
    <property type="project" value="TreeGrafter"/>
</dbReference>
<comment type="similarity">
    <text evidence="4">Belongs to the MsrA Met sulfoxide reductase family.</text>
</comment>
<dbReference type="GO" id="GO:0008113">
    <property type="term" value="F:peptide-methionine (S)-S-oxide reductase activity"/>
    <property type="evidence" value="ECO:0007669"/>
    <property type="project" value="UniProtKB-UniRule"/>
</dbReference>
<dbReference type="PANTHER" id="PTHR42799">
    <property type="entry name" value="MITOCHONDRIAL PEPTIDE METHIONINE SULFOXIDE REDUCTASE"/>
    <property type="match status" value="1"/>
</dbReference>
<dbReference type="GO" id="GO:0033744">
    <property type="term" value="F:L-methionine:thioredoxin-disulfide S-oxidoreductase activity"/>
    <property type="evidence" value="ECO:0007669"/>
    <property type="project" value="RHEA"/>
</dbReference>
<dbReference type="EC" id="1.8.4.11" evidence="4"/>
<protein>
    <recommendedName>
        <fullName evidence="4">Peptide methionine sulfoxide reductase MsrA</fullName>
        <shortName evidence="4">Protein-methionine-S-oxide reductase</shortName>
        <ecNumber evidence="4">1.8.4.11</ecNumber>
    </recommendedName>
    <alternativeName>
        <fullName evidence="4">Peptide-methionine (S)-S-oxide reductase</fullName>
        <shortName evidence="4">Peptide Met(O) reductase</shortName>
    </alternativeName>
</protein>
<dbReference type="Gene3D" id="3.30.1060.10">
    <property type="entry name" value="Peptide methionine sulphoxide reductase MsrA"/>
    <property type="match status" value="1"/>
</dbReference>
<dbReference type="InterPro" id="IPR050162">
    <property type="entry name" value="MsrA_MetSO_reductase"/>
</dbReference>
<dbReference type="InterPro" id="IPR002569">
    <property type="entry name" value="Met_Sox_Rdtase_MsrA_dom"/>
</dbReference>
<dbReference type="EMBL" id="CP023747">
    <property type="protein sequence ID" value="QEV40746.1"/>
    <property type="molecule type" value="Genomic_DNA"/>
</dbReference>
<evidence type="ECO:0000256" key="3">
    <source>
        <dbReference type="ARBA" id="ARBA00048782"/>
    </source>
</evidence>
<comment type="function">
    <text evidence="4">Has an important function as a repair enzyme for proteins that have been inactivated by oxidation. Catalyzes the reversible oxidation-reduction of methionine sulfoxide in proteins to methionine.</text>
</comment>